<feature type="region of interest" description="Disordered" evidence="1">
    <location>
        <begin position="549"/>
        <end position="642"/>
    </location>
</feature>
<proteinExistence type="predicted"/>
<evidence type="ECO:0000313" key="2">
    <source>
        <dbReference type="EMBL" id="CAK0868558.1"/>
    </source>
</evidence>
<evidence type="ECO:0000313" key="3">
    <source>
        <dbReference type="Proteomes" id="UP001189429"/>
    </source>
</evidence>
<dbReference type="Proteomes" id="UP001189429">
    <property type="component" value="Unassembled WGS sequence"/>
</dbReference>
<accession>A0ABN9V6N9</accession>
<feature type="non-terminal residue" evidence="2">
    <location>
        <position position="965"/>
    </location>
</feature>
<dbReference type="EMBL" id="CAUYUJ010016760">
    <property type="protein sequence ID" value="CAK0868558.1"/>
    <property type="molecule type" value="Genomic_DNA"/>
</dbReference>
<keyword evidence="3" id="KW-1185">Reference proteome</keyword>
<gene>
    <name evidence="2" type="ORF">PCOR1329_LOCUS55183</name>
</gene>
<sequence>VQRFLKEHPERMLRDGSPTPTVMPYFDPALKRNAKPYRHFVADLRRRGLLKWTRRPRCQVGLFFVEKGNGKRLRLVLDARPASELFEAPPGVGPLCAEGLGRVEFALPEGMGPWIPEAQQLLRGFSSTWHRMRLPSWLTKYFCLPEVTALALGVENQLWEGRPLERHDLLSPCWGVFPMGFTWGLWAAQRIDESKVMEIRRPCVARRTLLAMLPINCVYVGNLGVASTSEPLVSDAAQQPVRGFDEQGSLLHGSSVSMKAINGLLRRRRLTGWAVEVLVGHCTYAGLLARGALGVCRAEPAALCPETRVELEVFRGLLIFLESDWTLQWRELVVATDSSLEAWAAPATRRPRSMVAEAGRVQDGARFREVAAGPLAAEGGGLPAARRGAREAALVAAGFWRGVGGEWRLAGAGADAELAAAWGADPGVPVVPVAGLASSRWRAKHVQRRRFEEGILIKNARSLAMGPRRVAQSVFGAACRQLILSDHVSIVLSFNWSPAKKFALLVQIRSHLTLGPPRVRRRELARAELLPAPLPAAERRRQLEPLAQAPAGARLPQLPRPAPTSAGLTPAPRRQKTLSAAQRSRDWKARLSLAALPPTPRLPERGADLPALPQDWRRQIVADSDGDSSTSDEQQVVQAGERREKELLRRAAKRKRTYGAEALQDSAAAEGQTFLRRRSVFAPARRRCGLELDAFLEFGDAEPRRPLRSPAQVDEALVDYMNALVFSGHESSKGDQVMAGLMYRFPGYSKQGESKLAPGRSRRAWPLALWRGLAWRMVARGALQMAVFLLTMVSGYFRPSHLLFLPRGDIIAPAPGVRRWWSLLLLPDSKPLRSMTALAGVGVMLDSGWFQCVTPIFRRLAQGAPEEKVWDFSCPQFLEMFRMALQGLGVEQSIFPYQARHSGPSIDVARHCRTLEEMHKRGQWKHSKSMQRYETAAGLGQSWSLLPASLRDTLSDCEGRLEDIL</sequence>
<name>A0ABN9V6N9_9DINO</name>
<comment type="caution">
    <text evidence="2">The sequence shown here is derived from an EMBL/GenBank/DDBJ whole genome shotgun (WGS) entry which is preliminary data.</text>
</comment>
<protein>
    <submittedName>
        <fullName evidence="2">Uncharacterized protein</fullName>
    </submittedName>
</protein>
<feature type="compositionally biased region" description="Polar residues" evidence="1">
    <location>
        <begin position="627"/>
        <end position="637"/>
    </location>
</feature>
<evidence type="ECO:0000256" key="1">
    <source>
        <dbReference type="SAM" id="MobiDB-lite"/>
    </source>
</evidence>
<reference evidence="2" key="1">
    <citation type="submission" date="2023-10" db="EMBL/GenBank/DDBJ databases">
        <authorList>
            <person name="Chen Y."/>
            <person name="Shah S."/>
            <person name="Dougan E. K."/>
            <person name="Thang M."/>
            <person name="Chan C."/>
        </authorList>
    </citation>
    <scope>NUCLEOTIDE SEQUENCE [LARGE SCALE GENOMIC DNA]</scope>
</reference>
<organism evidence="2 3">
    <name type="scientific">Prorocentrum cordatum</name>
    <dbReference type="NCBI Taxonomy" id="2364126"/>
    <lineage>
        <taxon>Eukaryota</taxon>
        <taxon>Sar</taxon>
        <taxon>Alveolata</taxon>
        <taxon>Dinophyceae</taxon>
        <taxon>Prorocentrales</taxon>
        <taxon>Prorocentraceae</taxon>
        <taxon>Prorocentrum</taxon>
    </lineage>
</organism>
<feature type="non-terminal residue" evidence="2">
    <location>
        <position position="1"/>
    </location>
</feature>